<evidence type="ECO:0000313" key="6">
    <source>
        <dbReference type="Proteomes" id="UP000509448"/>
    </source>
</evidence>
<dbReference type="RefSeq" id="WP_174447792.1">
    <property type="nucleotide sequence ID" value="NZ_AP018732.1"/>
</dbReference>
<gene>
    <name evidence="5" type="ORF">NAS2_0033</name>
</gene>
<name>A0A4P2VAE2_9ARCH</name>
<evidence type="ECO:0000256" key="2">
    <source>
        <dbReference type="ARBA" id="ARBA00022723"/>
    </source>
</evidence>
<dbReference type="AlphaFoldDB" id="A0A4P2VAE2"/>
<feature type="domain" description="Cobalamin-independent methionine synthase MetE C-terminal/archaeal" evidence="4">
    <location>
        <begin position="23"/>
        <end position="328"/>
    </location>
</feature>
<keyword evidence="6" id="KW-1185">Reference proteome</keyword>
<evidence type="ECO:0000256" key="3">
    <source>
        <dbReference type="ARBA" id="ARBA00022833"/>
    </source>
</evidence>
<dbReference type="CDD" id="cd03311">
    <property type="entry name" value="CIMS_C_terminal_like"/>
    <property type="match status" value="1"/>
</dbReference>
<dbReference type="InterPro" id="IPR038071">
    <property type="entry name" value="UROD/MetE-like_sf"/>
</dbReference>
<dbReference type="Proteomes" id="UP000509448">
    <property type="component" value="Chromosome"/>
</dbReference>
<dbReference type="GO" id="GO:0009086">
    <property type="term" value="P:methionine biosynthetic process"/>
    <property type="evidence" value="ECO:0007669"/>
    <property type="project" value="InterPro"/>
</dbReference>
<dbReference type="GO" id="GO:0032259">
    <property type="term" value="P:methylation"/>
    <property type="evidence" value="ECO:0007669"/>
    <property type="project" value="UniProtKB-KW"/>
</dbReference>
<sequence>MPEKKLLPTKEIGSLRKPTWLLETLRSRKATREEKELARDEAALVNIKLLEGVGLDYVYDGEARRIEMYEYPVRFIDGFKFAGLVRSFDNRYYKKARVVGPVRLRENYHLDEFRFVMRWAAKTPKIPVTGPYTIADWSYNEYYRDKEELAVELARNVIRPLLKGLVEAGARVIQVDEPAATTHPDEVPMFVEAFNESVYGVDADIHVHICYSGDNYRSLYPHVLNLRASHYALEFANRDTWELGVDDSHRVGYDFLKLMREYGDPRTLGLGVVDVHTDNMESPELVRDRILYAAKLLGDPWKLMVNPDCGLRTRSRRVALQKLETMMKGVELARAVLRAANSTANV</sequence>
<protein>
    <submittedName>
        <fullName evidence="5">5-methyltetrahydropteroyltriglutamate--homocysteine methyltransferase</fullName>
        <ecNumber evidence="5">2.1.1.14</ecNumber>
    </submittedName>
</protein>
<dbReference type="InterPro" id="IPR002629">
    <property type="entry name" value="Met_Synth_C/arc"/>
</dbReference>
<keyword evidence="3" id="KW-0862">Zinc</keyword>
<accession>A0A4P2VAE2</accession>
<evidence type="ECO:0000313" key="5">
    <source>
        <dbReference type="EMBL" id="BBE41447.1"/>
    </source>
</evidence>
<dbReference type="EC" id="2.1.1.14" evidence="5"/>
<dbReference type="KEGG" id="ccai:NAS2_0033"/>
<comment type="cofactor">
    <cofactor evidence="1">
        <name>Zn(2+)</name>
        <dbReference type="ChEBI" id="CHEBI:29105"/>
    </cofactor>
</comment>
<dbReference type="EMBL" id="AP018732">
    <property type="protein sequence ID" value="BBE41447.1"/>
    <property type="molecule type" value="Genomic_DNA"/>
</dbReference>
<dbReference type="PANTHER" id="PTHR30519">
    <property type="entry name" value="5-METHYLTETRAHYDROPTEROYLTRIGLUTAMATE--HOMOCYSTEINE METHYLTRANSFERASE"/>
    <property type="match status" value="1"/>
</dbReference>
<proteinExistence type="predicted"/>
<dbReference type="SUPFAM" id="SSF51726">
    <property type="entry name" value="UROD/MetE-like"/>
    <property type="match status" value="1"/>
</dbReference>
<evidence type="ECO:0000256" key="1">
    <source>
        <dbReference type="ARBA" id="ARBA00001947"/>
    </source>
</evidence>
<dbReference type="Pfam" id="PF01717">
    <property type="entry name" value="Meth_synt_2"/>
    <property type="match status" value="1"/>
</dbReference>
<keyword evidence="5" id="KW-0808">Transferase</keyword>
<dbReference type="OrthoDB" id="17656at2157"/>
<dbReference type="Gene3D" id="3.20.20.210">
    <property type="match status" value="1"/>
</dbReference>
<dbReference type="GeneID" id="55583849"/>
<organism evidence="5 6">
    <name type="scientific">Conexivisphaera calida</name>
    <dbReference type="NCBI Taxonomy" id="1874277"/>
    <lineage>
        <taxon>Archaea</taxon>
        <taxon>Nitrososphaerota</taxon>
        <taxon>Conexivisphaeria</taxon>
        <taxon>Conexivisphaerales</taxon>
        <taxon>Conexivisphaeraceae</taxon>
        <taxon>Conexivisphaera</taxon>
    </lineage>
</organism>
<keyword evidence="5" id="KW-0489">Methyltransferase</keyword>
<reference evidence="5 6" key="1">
    <citation type="journal article" date="2019" name="ISME J.">
        <title>Isolation and characterization of a thermophilic sulfur- and iron-reducing thaumarchaeote from a terrestrial acidic hot spring.</title>
        <authorList>
            <person name="Kato S."/>
            <person name="Itoh T."/>
            <person name="Yuki M."/>
            <person name="Nagamori M."/>
            <person name="Ohnishi M."/>
            <person name="Uematsu K."/>
            <person name="Suzuki K."/>
            <person name="Takashina T."/>
            <person name="Ohkuma M."/>
        </authorList>
    </citation>
    <scope>NUCLEOTIDE SEQUENCE [LARGE SCALE GENOMIC DNA]</scope>
    <source>
        <strain evidence="5 6">NAS-02</strain>
    </source>
</reference>
<dbReference type="GO" id="GO:0003871">
    <property type="term" value="F:5-methyltetrahydropteroyltriglutamate-homocysteine S-methyltransferase activity"/>
    <property type="evidence" value="ECO:0007669"/>
    <property type="project" value="UniProtKB-EC"/>
</dbReference>
<dbReference type="GO" id="GO:0008270">
    <property type="term" value="F:zinc ion binding"/>
    <property type="evidence" value="ECO:0007669"/>
    <property type="project" value="InterPro"/>
</dbReference>
<keyword evidence="2" id="KW-0479">Metal-binding</keyword>
<evidence type="ECO:0000259" key="4">
    <source>
        <dbReference type="Pfam" id="PF01717"/>
    </source>
</evidence>